<dbReference type="InterPro" id="IPR052146">
    <property type="entry name" value="HOT1"/>
</dbReference>
<dbReference type="OrthoDB" id="428577at2759"/>
<evidence type="ECO:0000256" key="1">
    <source>
        <dbReference type="SAM" id="MobiDB-lite"/>
    </source>
</evidence>
<dbReference type="Proteomes" id="UP000717996">
    <property type="component" value="Unassembled WGS sequence"/>
</dbReference>
<dbReference type="PANTHER" id="PTHR37784">
    <property type="entry name" value="PROTEIN MSN1"/>
    <property type="match status" value="1"/>
</dbReference>
<evidence type="ECO:0000313" key="5">
    <source>
        <dbReference type="Proteomes" id="UP000717996"/>
    </source>
</evidence>
<evidence type="ECO:0000259" key="2">
    <source>
        <dbReference type="Pfam" id="PF12550"/>
    </source>
</evidence>
<proteinExistence type="predicted"/>
<feature type="region of interest" description="Disordered" evidence="1">
    <location>
        <begin position="1"/>
        <end position="23"/>
    </location>
</feature>
<organism evidence="4 5">
    <name type="scientific">Rhizopus oryzae</name>
    <name type="common">Mucormycosis agent</name>
    <name type="synonym">Rhizopus arrhizus var. delemar</name>
    <dbReference type="NCBI Taxonomy" id="64495"/>
    <lineage>
        <taxon>Eukaryota</taxon>
        <taxon>Fungi</taxon>
        <taxon>Fungi incertae sedis</taxon>
        <taxon>Mucoromycota</taxon>
        <taxon>Mucoromycotina</taxon>
        <taxon>Mucoromycetes</taxon>
        <taxon>Mucorales</taxon>
        <taxon>Mucorineae</taxon>
        <taxon>Rhizopodaceae</taxon>
        <taxon>Rhizopus</taxon>
    </lineage>
</organism>
<feature type="compositionally biased region" description="Polar residues" evidence="1">
    <location>
        <begin position="551"/>
        <end position="568"/>
    </location>
</feature>
<evidence type="ECO:0000259" key="3">
    <source>
        <dbReference type="Pfam" id="PF16787"/>
    </source>
</evidence>
<dbReference type="Pfam" id="PF16787">
    <property type="entry name" value="NDC10_II"/>
    <property type="match status" value="1"/>
</dbReference>
<dbReference type="PANTHER" id="PTHR37784:SF2">
    <property type="entry name" value="HIGH-OSMOLARITY-INDUCED TRANSCRIPTION PROTEIN 1"/>
    <property type="match status" value="1"/>
</dbReference>
<feature type="domain" description="Ndc10" evidence="3">
    <location>
        <begin position="169"/>
        <end position="471"/>
    </location>
</feature>
<dbReference type="InterPro" id="IPR038279">
    <property type="entry name" value="Ndc10_dom2_sf"/>
</dbReference>
<dbReference type="GO" id="GO:0000978">
    <property type="term" value="F:RNA polymerase II cis-regulatory region sequence-specific DNA binding"/>
    <property type="evidence" value="ECO:0007669"/>
    <property type="project" value="TreeGrafter"/>
</dbReference>
<dbReference type="Pfam" id="PF12550">
    <property type="entry name" value="GCR1_C"/>
    <property type="match status" value="1"/>
</dbReference>
<reference evidence="4" key="1">
    <citation type="journal article" date="2020" name="Microb. Genom.">
        <title>Genetic diversity of clinical and environmental Mucorales isolates obtained from an investigation of mucormycosis cases among solid organ transplant recipients.</title>
        <authorList>
            <person name="Nguyen M.H."/>
            <person name="Kaul D."/>
            <person name="Muto C."/>
            <person name="Cheng S.J."/>
            <person name="Richter R.A."/>
            <person name="Bruno V.M."/>
            <person name="Liu G."/>
            <person name="Beyhan S."/>
            <person name="Sundermann A.J."/>
            <person name="Mounaud S."/>
            <person name="Pasculle A.W."/>
            <person name="Nierman W.C."/>
            <person name="Driscoll E."/>
            <person name="Cumbie R."/>
            <person name="Clancy C.J."/>
            <person name="Dupont C.L."/>
        </authorList>
    </citation>
    <scope>NUCLEOTIDE SEQUENCE</scope>
    <source>
        <strain evidence="4">GL16</strain>
    </source>
</reference>
<feature type="region of interest" description="Disordered" evidence="1">
    <location>
        <begin position="551"/>
        <end position="573"/>
    </location>
</feature>
<dbReference type="EMBL" id="JAANIT010000674">
    <property type="protein sequence ID" value="KAG1545409.1"/>
    <property type="molecule type" value="Genomic_DNA"/>
</dbReference>
<dbReference type="AlphaFoldDB" id="A0A9P7CC81"/>
<feature type="domain" description="Transcription activator GCR1-like" evidence="2">
    <location>
        <begin position="580"/>
        <end position="659"/>
    </location>
</feature>
<sequence length="675" mass="77501">MNNQVNNGSSSTSNESVQRMVETSTAVHQSNQMVIAQNMVHRPVNTIKAYSAKQEEWKVWCREQGFEDGYTVSDKKLSFFLMEYVSKRGSKYRRNDDGTPVALGRESILAYVKAISDMYNKQKALGWNTNGVARGPLVKSFLDTLEKEKVKRRRLNYEDRGKNTLNDGYSKEELKKVSSFFFTEKNNIRGCRDRLCFLLSHAMLCRIQTTLSMEFADLFSLEVENQGLTECIALVATIAHGKTSQHGKIEYGSSLRHRDVEVCSIGALALYLFSRFHFENEEFPNFEKRENWYKTVVFKGDSPFKAIQYKAQHSTYVDVFKKVGIHTSKVTHANKKSALNMIAQENVSKVQQRMVGRWGTDKMVGRYVSSLPIETMKSLAGFNGQQHSNYFLPRAVIKPSLALQKLVFKDIEYWKERFNIGYDIQEDIAGPNFLNLLAHLRVILLQDSVVLKKKYPQYYLWNCEIFQTELYKNFEVEVLGSLEEEEAFLSNRQVQLAMPELASTLQAGFGAITSSLLSIKASNAAEFKKINQSFGDFFALGNAHFNSSENSGASFSTPLTAPTPTGQAQPAEHEETQVFYKMNRKIVSVTDVWREYSEGLGENPSVQYLEEKYGTAWRKERKDSRFFSRRNEIYNGIKRKAEEERISLEEAARMLEERRVQLNISLDKLRSYIKQ</sequence>
<dbReference type="Gene3D" id="1.10.443.20">
    <property type="entry name" value="Centromere DNA-binding protein complex CBF3 subunit, domain 2"/>
    <property type="match status" value="1"/>
</dbReference>
<name>A0A9P7CC81_RHIOR</name>
<dbReference type="GO" id="GO:0000981">
    <property type="term" value="F:DNA-binding transcription factor activity, RNA polymerase II-specific"/>
    <property type="evidence" value="ECO:0007669"/>
    <property type="project" value="TreeGrafter"/>
</dbReference>
<protein>
    <recommendedName>
        <fullName evidence="6">Transcription activator GCR1-like domain-containing protein</fullName>
    </recommendedName>
</protein>
<gene>
    <name evidence="4" type="ORF">G6F51_005485</name>
</gene>
<dbReference type="InterPro" id="IPR031872">
    <property type="entry name" value="NDC10_II"/>
</dbReference>
<dbReference type="InterPro" id="IPR022210">
    <property type="entry name" value="TF_GCR1-like"/>
</dbReference>
<evidence type="ECO:0008006" key="6">
    <source>
        <dbReference type="Google" id="ProtNLM"/>
    </source>
</evidence>
<comment type="caution">
    <text evidence="4">The sequence shown here is derived from an EMBL/GenBank/DDBJ whole genome shotgun (WGS) entry which is preliminary data.</text>
</comment>
<accession>A0A9P7CC81</accession>
<dbReference type="GO" id="GO:0060963">
    <property type="term" value="P:positive regulation of ribosomal protein gene transcription by RNA polymerase II"/>
    <property type="evidence" value="ECO:0007669"/>
    <property type="project" value="TreeGrafter"/>
</dbReference>
<evidence type="ECO:0000313" key="4">
    <source>
        <dbReference type="EMBL" id="KAG1545409.1"/>
    </source>
</evidence>